<evidence type="ECO:0000256" key="4">
    <source>
        <dbReference type="ARBA" id="ARBA00022454"/>
    </source>
</evidence>
<reference evidence="7" key="2">
    <citation type="submission" date="2017-10" db="EMBL/GenBank/DDBJ databases">
        <title>Ladona fulva Genome sequencing and assembly.</title>
        <authorList>
            <person name="Murali S."/>
            <person name="Richards S."/>
            <person name="Bandaranaike D."/>
            <person name="Bellair M."/>
            <person name="Blankenburg K."/>
            <person name="Chao H."/>
            <person name="Dinh H."/>
            <person name="Doddapaneni H."/>
            <person name="Dugan-Rocha S."/>
            <person name="Elkadiri S."/>
            <person name="Gnanaolivu R."/>
            <person name="Hernandez B."/>
            <person name="Skinner E."/>
            <person name="Javaid M."/>
            <person name="Lee S."/>
            <person name="Li M."/>
            <person name="Ming W."/>
            <person name="Munidasa M."/>
            <person name="Muniz J."/>
            <person name="Nguyen L."/>
            <person name="Hughes D."/>
            <person name="Osuji N."/>
            <person name="Pu L.-L."/>
            <person name="Puazo M."/>
            <person name="Qu C."/>
            <person name="Quiroz J."/>
            <person name="Raj R."/>
            <person name="Weissenberger G."/>
            <person name="Xin Y."/>
            <person name="Zou X."/>
            <person name="Han Y."/>
            <person name="Worley K."/>
            <person name="Muzny D."/>
            <person name="Gibbs R."/>
        </authorList>
    </citation>
    <scope>NUCLEOTIDE SEQUENCE</scope>
    <source>
        <strain evidence="7">Sampled in the wild</strain>
    </source>
</reference>
<comment type="subcellular location">
    <subcellularLocation>
        <location evidence="2">Chromosome</location>
        <location evidence="2">Centromere</location>
    </subcellularLocation>
    <subcellularLocation>
        <location evidence="1">Nucleus</location>
    </subcellularLocation>
</comment>
<dbReference type="EMBL" id="KZ308357">
    <property type="protein sequence ID" value="KAG8228053.1"/>
    <property type="molecule type" value="Genomic_DNA"/>
</dbReference>
<dbReference type="GO" id="GO:0034080">
    <property type="term" value="P:CENP-A containing chromatin assembly"/>
    <property type="evidence" value="ECO:0007669"/>
    <property type="project" value="TreeGrafter"/>
</dbReference>
<evidence type="ECO:0000256" key="1">
    <source>
        <dbReference type="ARBA" id="ARBA00004123"/>
    </source>
</evidence>
<proteinExistence type="inferred from homology"/>
<dbReference type="InterPro" id="IPR012485">
    <property type="entry name" value="CENP-I"/>
</dbReference>
<dbReference type="OrthoDB" id="6347512at2759"/>
<dbReference type="GO" id="GO:0005634">
    <property type="term" value="C:nucleus"/>
    <property type="evidence" value="ECO:0007669"/>
    <property type="project" value="UniProtKB-SubCell"/>
</dbReference>
<evidence type="ECO:0000256" key="2">
    <source>
        <dbReference type="ARBA" id="ARBA00004584"/>
    </source>
</evidence>
<evidence type="ECO:0000313" key="8">
    <source>
        <dbReference type="Proteomes" id="UP000792457"/>
    </source>
</evidence>
<dbReference type="GO" id="GO:0000939">
    <property type="term" value="C:inner kinetochore"/>
    <property type="evidence" value="ECO:0007669"/>
    <property type="project" value="TreeGrafter"/>
</dbReference>
<sequence length="532" mass="61162">MSDFRDAILFLKSIKKEYVFSKDELFTVCRFIYPQAYRNGLSDEEMKIISEVLKVDTLPTVEYQELMKCLIPKTYVPDQVVIDVAISILSYIPDQPTVKVLCAVQWLIGVIGLGLTKTKKLDCMYSLFFDLLLKTNIDLQLCPLIQLMTKSHLISRKHIHIVNYIRKYKGKKKVHDSLLSIFKRMDPDLVPEGLPPPLPTQSLVSGLAESWKGLHMAKSRIAEQFGMRMNSTVVQSSHWDKASISIIPQISYLSPKESRKRTLHDVASWEDLGTNMSYLNPPCQSMSLLRSHFGMFFLAFGSHCLQKRFSSSLHEILLAVFVRKQHNIFIKPEMREAGEKHLLQQVAVFQEFLGQPIPVVSAFLAKYLQMWSGDEHRVLLLRLLCYVHFSTFDELKSVIITPLSMLFISGDLEFKCAIINMFKEFMKNLMLKEKCREGKKSPFLNLTRTWDPADVYPKLFEEISYLISIGLSAEIGKSLFISTCLAYYHMMLSILCSLNCEYMLVPPPTLMYHSLFSHSLQCLSQACMLLIR</sequence>
<dbReference type="GO" id="GO:0000070">
    <property type="term" value="P:mitotic sister chromatid segregation"/>
    <property type="evidence" value="ECO:0007669"/>
    <property type="project" value="TreeGrafter"/>
</dbReference>
<keyword evidence="5" id="KW-0539">Nucleus</keyword>
<comment type="caution">
    <text evidence="7">The sequence shown here is derived from an EMBL/GenBank/DDBJ whole genome shotgun (WGS) entry which is preliminary data.</text>
</comment>
<protein>
    <recommendedName>
        <fullName evidence="9">Centromere protein I</fullName>
    </recommendedName>
</protein>
<gene>
    <name evidence="7" type="ORF">J437_LFUL007223</name>
</gene>
<keyword evidence="4" id="KW-0158">Chromosome</keyword>
<dbReference type="Pfam" id="PF07778">
    <property type="entry name" value="CENP-I"/>
    <property type="match status" value="1"/>
</dbReference>
<evidence type="ECO:0000256" key="3">
    <source>
        <dbReference type="ARBA" id="ARBA00005470"/>
    </source>
</evidence>
<dbReference type="AlphaFoldDB" id="A0A8K0K514"/>
<evidence type="ECO:0000256" key="5">
    <source>
        <dbReference type="ARBA" id="ARBA00023242"/>
    </source>
</evidence>
<evidence type="ECO:0008006" key="9">
    <source>
        <dbReference type="Google" id="ProtNLM"/>
    </source>
</evidence>
<evidence type="ECO:0000313" key="7">
    <source>
        <dbReference type="EMBL" id="KAG8228053.1"/>
    </source>
</evidence>
<organism evidence="7 8">
    <name type="scientific">Ladona fulva</name>
    <name type="common">Scarce chaser dragonfly</name>
    <name type="synonym">Libellula fulva</name>
    <dbReference type="NCBI Taxonomy" id="123851"/>
    <lineage>
        <taxon>Eukaryota</taxon>
        <taxon>Metazoa</taxon>
        <taxon>Ecdysozoa</taxon>
        <taxon>Arthropoda</taxon>
        <taxon>Hexapoda</taxon>
        <taxon>Insecta</taxon>
        <taxon>Pterygota</taxon>
        <taxon>Palaeoptera</taxon>
        <taxon>Odonata</taxon>
        <taxon>Epiprocta</taxon>
        <taxon>Anisoptera</taxon>
        <taxon>Libelluloidea</taxon>
        <taxon>Libellulidae</taxon>
        <taxon>Ladona</taxon>
    </lineage>
</organism>
<comment type="similarity">
    <text evidence="3">Belongs to the CENP-I/CTF3 family.</text>
</comment>
<dbReference type="PANTHER" id="PTHR48208:SF2">
    <property type="entry name" value="CENTROMERE PROTEIN I"/>
    <property type="match status" value="1"/>
</dbReference>
<evidence type="ECO:0000256" key="6">
    <source>
        <dbReference type="ARBA" id="ARBA00023328"/>
    </source>
</evidence>
<reference evidence="7" key="1">
    <citation type="submission" date="2013-04" db="EMBL/GenBank/DDBJ databases">
        <authorList>
            <person name="Qu J."/>
            <person name="Murali S.C."/>
            <person name="Bandaranaike D."/>
            <person name="Bellair M."/>
            <person name="Blankenburg K."/>
            <person name="Chao H."/>
            <person name="Dinh H."/>
            <person name="Doddapaneni H."/>
            <person name="Downs B."/>
            <person name="Dugan-Rocha S."/>
            <person name="Elkadiri S."/>
            <person name="Gnanaolivu R.D."/>
            <person name="Hernandez B."/>
            <person name="Javaid M."/>
            <person name="Jayaseelan J.C."/>
            <person name="Lee S."/>
            <person name="Li M."/>
            <person name="Ming W."/>
            <person name="Munidasa M."/>
            <person name="Muniz J."/>
            <person name="Nguyen L."/>
            <person name="Ongeri F."/>
            <person name="Osuji N."/>
            <person name="Pu L.-L."/>
            <person name="Puazo M."/>
            <person name="Qu C."/>
            <person name="Quiroz J."/>
            <person name="Raj R."/>
            <person name="Weissenberger G."/>
            <person name="Xin Y."/>
            <person name="Zou X."/>
            <person name="Han Y."/>
            <person name="Richards S."/>
            <person name="Worley K."/>
            <person name="Muzny D."/>
            <person name="Gibbs R."/>
        </authorList>
    </citation>
    <scope>NUCLEOTIDE SEQUENCE</scope>
    <source>
        <strain evidence="7">Sampled in the wild</strain>
    </source>
</reference>
<dbReference type="PANTHER" id="PTHR48208">
    <property type="entry name" value="CENTROMERE PROTEIN I"/>
    <property type="match status" value="1"/>
</dbReference>
<keyword evidence="8" id="KW-1185">Reference proteome</keyword>
<dbReference type="Proteomes" id="UP000792457">
    <property type="component" value="Unassembled WGS sequence"/>
</dbReference>
<keyword evidence="6" id="KW-0137">Centromere</keyword>
<accession>A0A8K0K514</accession>
<name>A0A8K0K514_LADFU</name>